<evidence type="ECO:0000313" key="2">
    <source>
        <dbReference type="EMBL" id="KOO30700.1"/>
    </source>
</evidence>
<proteinExistence type="predicted"/>
<comment type="caution">
    <text evidence="2">The sequence shown here is derived from an EMBL/GenBank/DDBJ whole genome shotgun (WGS) entry which is preliminary data.</text>
</comment>
<keyword evidence="3" id="KW-1185">Reference proteome</keyword>
<organism evidence="2 3">
    <name type="scientific">Chrysochromulina tobinii</name>
    <dbReference type="NCBI Taxonomy" id="1460289"/>
    <lineage>
        <taxon>Eukaryota</taxon>
        <taxon>Haptista</taxon>
        <taxon>Haptophyta</taxon>
        <taxon>Prymnesiophyceae</taxon>
        <taxon>Prymnesiales</taxon>
        <taxon>Chrysochromulinaceae</taxon>
        <taxon>Chrysochromulina</taxon>
    </lineage>
</organism>
<accession>A0A0M0JVW6</accession>
<gene>
    <name evidence="2" type="ORF">Ctob_010213</name>
</gene>
<protein>
    <submittedName>
        <fullName evidence="2">Uncharacterized protein</fullName>
    </submittedName>
</protein>
<sequence>MSARAARSCPFSHAVPSGVKPSSSGRSSSAPASIRMSTTSVYPSSAAIERAQDMLLDFKPTSAPARKSAATISTCPRRLASMTAVVCPALHAASTRGRPLAPMTSSPLMASRARFTSSVLPCAAALSSIEALPSTGFARSRSAADGEKARRTAACPHCSDKSQGVTPKVLRTSASAFAARSR</sequence>
<evidence type="ECO:0000313" key="3">
    <source>
        <dbReference type="Proteomes" id="UP000037460"/>
    </source>
</evidence>
<feature type="region of interest" description="Disordered" evidence="1">
    <location>
        <begin position="141"/>
        <end position="164"/>
    </location>
</feature>
<dbReference type="AlphaFoldDB" id="A0A0M0JVW6"/>
<evidence type="ECO:0000256" key="1">
    <source>
        <dbReference type="SAM" id="MobiDB-lite"/>
    </source>
</evidence>
<feature type="region of interest" description="Disordered" evidence="1">
    <location>
        <begin position="1"/>
        <end position="35"/>
    </location>
</feature>
<name>A0A0M0JVW6_9EUKA</name>
<dbReference type="EMBL" id="JWZX01002176">
    <property type="protein sequence ID" value="KOO30700.1"/>
    <property type="molecule type" value="Genomic_DNA"/>
</dbReference>
<reference evidence="3" key="1">
    <citation type="journal article" date="2015" name="PLoS Genet.">
        <title>Genome Sequence and Transcriptome Analyses of Chrysochromulina tobin: Metabolic Tools for Enhanced Algal Fitness in the Prominent Order Prymnesiales (Haptophyceae).</title>
        <authorList>
            <person name="Hovde B.T."/>
            <person name="Deodato C.R."/>
            <person name="Hunsperger H.M."/>
            <person name="Ryken S.A."/>
            <person name="Yost W."/>
            <person name="Jha R.K."/>
            <person name="Patterson J."/>
            <person name="Monnat R.J. Jr."/>
            <person name="Barlow S.B."/>
            <person name="Starkenburg S.R."/>
            <person name="Cattolico R.A."/>
        </authorList>
    </citation>
    <scope>NUCLEOTIDE SEQUENCE</scope>
    <source>
        <strain evidence="3">CCMP291</strain>
    </source>
</reference>
<feature type="compositionally biased region" description="Low complexity" evidence="1">
    <location>
        <begin position="14"/>
        <end position="33"/>
    </location>
</feature>
<dbReference type="Proteomes" id="UP000037460">
    <property type="component" value="Unassembled WGS sequence"/>
</dbReference>